<dbReference type="InterPro" id="IPR036909">
    <property type="entry name" value="Cyt_c-like_dom_sf"/>
</dbReference>
<evidence type="ECO:0000256" key="4">
    <source>
        <dbReference type="ARBA" id="ARBA00022723"/>
    </source>
</evidence>
<evidence type="ECO:0000256" key="3">
    <source>
        <dbReference type="ARBA" id="ARBA00022617"/>
    </source>
</evidence>
<sequence length="489" mass="52602">MLHESSIKMSQSGSFKQYPVAPRPSWKALIGATAVFIVALGSVAMADEPSAELIAKGRYIATASDCAACHTAPHGGTPFAGGYGISSPLGTIFSTNITPSKADGIGDYTEEEFAHAVRDGVAKDGSHLYPAMPYTAYAKMTDDDVKALYAYFMHEVKPVDHQPQKTELPFPFSVRTSMAAWNLLFLDKTRFTPDANKSAEWNRGAYLSEALAHCSTCHTPRNYLMAEQNSKALSGGSLGSWYAPNITSDPVSGIGDWPQENLVQYLRTGHVAGKAQAAGPMAEAIEHSLQHLTDEDLNAIAVYVKDVAPISSGDKTPRDKFGKPSVTEYALRGLPGEAPNESGFRIFSGVCANCHQMDGEGNKHYPSLFHNTVTGADRSDNLLSAIVFGVNRTVDGQTAYMPGFGPDAFYTDRLSDQDIADVSNYVLAQYGNPDVKVTPADVKLIREGGPKPLIAKLAPFAAPAMVVGVLVLIALIVWLVRRRKRAARA</sequence>
<feature type="transmembrane region" description="Helical" evidence="10">
    <location>
        <begin position="460"/>
        <end position="480"/>
    </location>
</feature>
<dbReference type="PROSITE" id="PS51007">
    <property type="entry name" value="CYTC"/>
    <property type="match status" value="3"/>
</dbReference>
<reference evidence="12 13" key="1">
    <citation type="submission" date="2023-07" db="EMBL/GenBank/DDBJ databases">
        <title>Sorghum-associated microbial communities from plants grown in Nebraska, USA.</title>
        <authorList>
            <person name="Schachtman D."/>
        </authorList>
    </citation>
    <scope>NUCLEOTIDE SEQUENCE [LARGE SCALE GENOMIC DNA]</scope>
    <source>
        <strain evidence="12 13">DS1730</strain>
    </source>
</reference>
<evidence type="ECO:0000256" key="9">
    <source>
        <dbReference type="PROSITE-ProRule" id="PRU00433"/>
    </source>
</evidence>
<dbReference type="Gene3D" id="1.10.760.10">
    <property type="entry name" value="Cytochrome c-like domain"/>
    <property type="match status" value="2"/>
</dbReference>
<comment type="caution">
    <text evidence="12">The sequence shown here is derived from an EMBL/GenBank/DDBJ whole genome shotgun (WGS) entry which is preliminary data.</text>
</comment>
<dbReference type="EMBL" id="JAVDQT010000007">
    <property type="protein sequence ID" value="MDR6433836.1"/>
    <property type="molecule type" value="Genomic_DNA"/>
</dbReference>
<keyword evidence="2" id="KW-1003">Cell membrane</keyword>
<evidence type="ECO:0000256" key="6">
    <source>
        <dbReference type="ARBA" id="ARBA00022737"/>
    </source>
</evidence>
<evidence type="ECO:0000259" key="11">
    <source>
        <dbReference type="PROSITE" id="PS51007"/>
    </source>
</evidence>
<keyword evidence="13" id="KW-1185">Reference proteome</keyword>
<feature type="domain" description="Cytochrome c" evidence="11">
    <location>
        <begin position="52"/>
        <end position="156"/>
    </location>
</feature>
<protein>
    <submittedName>
        <fullName evidence="12">Mono/diheme cytochrome c family protein</fullName>
    </submittedName>
</protein>
<evidence type="ECO:0000256" key="1">
    <source>
        <dbReference type="ARBA" id="ARBA00004236"/>
    </source>
</evidence>
<dbReference type="PANTHER" id="PTHR35008:SF8">
    <property type="entry name" value="ALCOHOL DEHYDROGENASE CYTOCHROME C SUBUNIT"/>
    <property type="match status" value="1"/>
</dbReference>
<dbReference type="SUPFAM" id="SSF46626">
    <property type="entry name" value="Cytochrome c"/>
    <property type="match status" value="3"/>
</dbReference>
<evidence type="ECO:0000313" key="13">
    <source>
        <dbReference type="Proteomes" id="UP001184614"/>
    </source>
</evidence>
<name>A0ABU1MDW6_9HYPH</name>
<keyword evidence="6" id="KW-0677">Repeat</keyword>
<evidence type="ECO:0000256" key="7">
    <source>
        <dbReference type="ARBA" id="ARBA00023004"/>
    </source>
</evidence>
<dbReference type="InterPro" id="IPR014353">
    <property type="entry name" value="Membr-bd_ADH_cyt_c"/>
</dbReference>
<keyword evidence="7 9" id="KW-0408">Iron</keyword>
<evidence type="ECO:0000256" key="5">
    <source>
        <dbReference type="ARBA" id="ARBA00022729"/>
    </source>
</evidence>
<evidence type="ECO:0000313" key="12">
    <source>
        <dbReference type="EMBL" id="MDR6433836.1"/>
    </source>
</evidence>
<dbReference type="Pfam" id="PF00034">
    <property type="entry name" value="Cytochrom_C"/>
    <property type="match status" value="2"/>
</dbReference>
<proteinExistence type="predicted"/>
<keyword evidence="8 10" id="KW-0472">Membrane</keyword>
<keyword evidence="5" id="KW-0732">Signal</keyword>
<evidence type="ECO:0000256" key="2">
    <source>
        <dbReference type="ARBA" id="ARBA00022475"/>
    </source>
</evidence>
<comment type="subcellular location">
    <subcellularLocation>
        <location evidence="1">Cell membrane</location>
    </subcellularLocation>
</comment>
<keyword evidence="10" id="KW-1133">Transmembrane helix</keyword>
<evidence type="ECO:0000256" key="8">
    <source>
        <dbReference type="ARBA" id="ARBA00023136"/>
    </source>
</evidence>
<feature type="domain" description="Cytochrome c" evidence="11">
    <location>
        <begin position="338"/>
        <end position="430"/>
    </location>
</feature>
<dbReference type="InterPro" id="IPR051459">
    <property type="entry name" value="Cytochrome_c-type_DH"/>
</dbReference>
<keyword evidence="4 9" id="KW-0479">Metal-binding</keyword>
<keyword evidence="3 9" id="KW-0349">Heme</keyword>
<feature type="domain" description="Cytochrome c" evidence="11">
    <location>
        <begin position="199"/>
        <end position="308"/>
    </location>
</feature>
<dbReference type="PANTHER" id="PTHR35008">
    <property type="entry name" value="BLL4482 PROTEIN-RELATED"/>
    <property type="match status" value="1"/>
</dbReference>
<dbReference type="Proteomes" id="UP001184614">
    <property type="component" value="Unassembled WGS sequence"/>
</dbReference>
<dbReference type="PIRSF" id="PIRSF000018">
    <property type="entry name" value="Mb_ADH_cyt_c"/>
    <property type="match status" value="1"/>
</dbReference>
<organism evidence="12 13">
    <name type="scientific">Brucella pseudogrignonensis</name>
    <dbReference type="NCBI Taxonomy" id="419475"/>
    <lineage>
        <taxon>Bacteria</taxon>
        <taxon>Pseudomonadati</taxon>
        <taxon>Pseudomonadota</taxon>
        <taxon>Alphaproteobacteria</taxon>
        <taxon>Hyphomicrobiales</taxon>
        <taxon>Brucellaceae</taxon>
        <taxon>Brucella/Ochrobactrum group</taxon>
        <taxon>Brucella</taxon>
    </lineage>
</organism>
<accession>A0ABU1MDW6</accession>
<dbReference type="RefSeq" id="WP_310014928.1">
    <property type="nucleotide sequence ID" value="NZ_JAVDQT010000007.1"/>
</dbReference>
<gene>
    <name evidence="12" type="ORF">J2782_003582</name>
</gene>
<keyword evidence="10" id="KW-0812">Transmembrane</keyword>
<dbReference type="InterPro" id="IPR009056">
    <property type="entry name" value="Cyt_c-like_dom"/>
</dbReference>
<evidence type="ECO:0000256" key="10">
    <source>
        <dbReference type="SAM" id="Phobius"/>
    </source>
</evidence>